<dbReference type="EMBL" id="BK016270">
    <property type="protein sequence ID" value="DAG06435.1"/>
    <property type="molecule type" value="Genomic_DNA"/>
</dbReference>
<sequence length="141" mass="16485">MKFDIIKIIELLRGYGYELDIIPLEENCVRIKVHSGEYYSSKTINLNTEARYAGNPNDIIYRRVLEVIMNLKAFEGGYRHVNCSCGGSLYDKSGGKDPHFTCMRCEKTYPKWKLEYDQIGVNTMTGWIFPMVRRKKEELEK</sequence>
<name>A0A8S5VIK5_9CAUD</name>
<accession>A0A8S5VIK5</accession>
<protein>
    <submittedName>
        <fullName evidence="1">NUDIX domain protein</fullName>
    </submittedName>
</protein>
<reference evidence="1" key="1">
    <citation type="journal article" date="2021" name="Proc. Natl. Acad. Sci. U.S.A.">
        <title>A Catalog of Tens of Thousands of Viruses from Human Metagenomes Reveals Hidden Associations with Chronic Diseases.</title>
        <authorList>
            <person name="Tisza M.J."/>
            <person name="Buck C.B."/>
        </authorList>
    </citation>
    <scope>NUCLEOTIDE SEQUENCE</scope>
    <source>
        <strain evidence="1">Cthu813</strain>
    </source>
</reference>
<organism evidence="1">
    <name type="scientific">Siphoviridae sp. cthu813</name>
    <dbReference type="NCBI Taxonomy" id="2825618"/>
    <lineage>
        <taxon>Viruses</taxon>
        <taxon>Duplodnaviria</taxon>
        <taxon>Heunggongvirae</taxon>
        <taxon>Uroviricota</taxon>
        <taxon>Caudoviricetes</taxon>
    </lineage>
</organism>
<proteinExistence type="predicted"/>
<evidence type="ECO:0000313" key="1">
    <source>
        <dbReference type="EMBL" id="DAG06435.1"/>
    </source>
</evidence>